<dbReference type="EMBL" id="JACHWU010000001">
    <property type="protein sequence ID" value="MBB3049278.1"/>
    <property type="molecule type" value="Genomic_DNA"/>
</dbReference>
<sequence>MLYLLAVVGAITISVVVWRLLSQERVGAGARPNRASPVAPDDDPEFLRKLGEQKPKRPDPQRPDPQRPDPQRPDEDDTK</sequence>
<name>A0A839RUA5_9PSEU</name>
<organism evidence="2 3">
    <name type="scientific">Prauserella isguenensis</name>
    <dbReference type="NCBI Taxonomy" id="1470180"/>
    <lineage>
        <taxon>Bacteria</taxon>
        <taxon>Bacillati</taxon>
        <taxon>Actinomycetota</taxon>
        <taxon>Actinomycetes</taxon>
        <taxon>Pseudonocardiales</taxon>
        <taxon>Pseudonocardiaceae</taxon>
        <taxon>Prauserella</taxon>
    </lineage>
</organism>
<gene>
    <name evidence="2" type="ORF">FHS23_000273</name>
</gene>
<feature type="region of interest" description="Disordered" evidence="1">
    <location>
        <begin position="26"/>
        <end position="79"/>
    </location>
</feature>
<protein>
    <submittedName>
        <fullName evidence="2">Uncharacterized protein</fullName>
    </submittedName>
</protein>
<feature type="compositionally biased region" description="Basic and acidic residues" evidence="1">
    <location>
        <begin position="45"/>
        <end position="79"/>
    </location>
</feature>
<evidence type="ECO:0000313" key="3">
    <source>
        <dbReference type="Proteomes" id="UP000550714"/>
    </source>
</evidence>
<accession>A0A839RUA5</accession>
<evidence type="ECO:0000256" key="1">
    <source>
        <dbReference type="SAM" id="MobiDB-lite"/>
    </source>
</evidence>
<evidence type="ECO:0000313" key="2">
    <source>
        <dbReference type="EMBL" id="MBB3049278.1"/>
    </source>
</evidence>
<reference evidence="2 3" key="1">
    <citation type="submission" date="2020-08" db="EMBL/GenBank/DDBJ databases">
        <title>Genomic Encyclopedia of Type Strains, Phase III (KMG-III): the genomes of soil and plant-associated and newly described type strains.</title>
        <authorList>
            <person name="Whitman W."/>
        </authorList>
    </citation>
    <scope>NUCLEOTIDE SEQUENCE [LARGE SCALE GENOMIC DNA]</scope>
    <source>
        <strain evidence="2 3">CECT 8577</strain>
    </source>
</reference>
<dbReference type="RefSeq" id="WP_183646462.1">
    <property type="nucleotide sequence ID" value="NZ_JACHWU010000001.1"/>
</dbReference>
<comment type="caution">
    <text evidence="2">The sequence shown here is derived from an EMBL/GenBank/DDBJ whole genome shotgun (WGS) entry which is preliminary data.</text>
</comment>
<dbReference type="AlphaFoldDB" id="A0A839RUA5"/>
<keyword evidence="3" id="KW-1185">Reference proteome</keyword>
<proteinExistence type="predicted"/>
<dbReference type="Proteomes" id="UP000550714">
    <property type="component" value="Unassembled WGS sequence"/>
</dbReference>